<reference evidence="1 2" key="1">
    <citation type="submission" date="2017-11" db="EMBL/GenBank/DDBJ databases">
        <title>De novo assembly and phasing of dikaryotic genomes from two isolates of Puccinia coronata f. sp. avenae, the causal agent of oat crown rust.</title>
        <authorList>
            <person name="Miller M.E."/>
            <person name="Zhang Y."/>
            <person name="Omidvar V."/>
            <person name="Sperschneider J."/>
            <person name="Schwessinger B."/>
            <person name="Raley C."/>
            <person name="Palmer J.M."/>
            <person name="Garnica D."/>
            <person name="Upadhyaya N."/>
            <person name="Rathjen J."/>
            <person name="Taylor J.M."/>
            <person name="Park R.F."/>
            <person name="Dodds P.N."/>
            <person name="Hirsch C.D."/>
            <person name="Kianian S.F."/>
            <person name="Figueroa M."/>
        </authorList>
    </citation>
    <scope>NUCLEOTIDE SEQUENCE [LARGE SCALE GENOMIC DNA]</scope>
    <source>
        <strain evidence="1">12SD80</strain>
    </source>
</reference>
<proteinExistence type="predicted"/>
<evidence type="ECO:0000313" key="1">
    <source>
        <dbReference type="EMBL" id="PLW22038.1"/>
    </source>
</evidence>
<organism evidence="1 2">
    <name type="scientific">Puccinia coronata f. sp. avenae</name>
    <dbReference type="NCBI Taxonomy" id="200324"/>
    <lineage>
        <taxon>Eukaryota</taxon>
        <taxon>Fungi</taxon>
        <taxon>Dikarya</taxon>
        <taxon>Basidiomycota</taxon>
        <taxon>Pucciniomycotina</taxon>
        <taxon>Pucciniomycetes</taxon>
        <taxon>Pucciniales</taxon>
        <taxon>Pucciniaceae</taxon>
        <taxon>Puccinia</taxon>
    </lineage>
</organism>
<comment type="caution">
    <text evidence="1">The sequence shown here is derived from an EMBL/GenBank/DDBJ whole genome shotgun (WGS) entry which is preliminary data.</text>
</comment>
<gene>
    <name evidence="1" type="ORF">PCASD_15017</name>
</gene>
<accession>A0A2N5T9C8</accession>
<sequence length="221" mass="24931">MESLDVKHSIYALRSACAFIIREKTARGICPKTARSIYSYMATLCKPDSGPILPDFEIELMSHSLTREALEKDKAYLIQGNWIVDTEFSSWPPIMFQFDLVRAHQLDCGDQPGIMVPTLCNVSAIGIVESLSKPEPSEVEGVKEQVTLTLKLNHLDYCFTACSYLTFEVEYYLTHDIACKRALNLDNIRLGVRVGVEGTVMEYLQAMAKLVIKVKSLWRAE</sequence>
<name>A0A2N5T9C8_9BASI</name>
<dbReference type="AlphaFoldDB" id="A0A2N5T9C8"/>
<evidence type="ECO:0000313" key="2">
    <source>
        <dbReference type="Proteomes" id="UP000235392"/>
    </source>
</evidence>
<dbReference type="Proteomes" id="UP000235392">
    <property type="component" value="Unassembled WGS sequence"/>
</dbReference>
<protein>
    <submittedName>
        <fullName evidence="1">Uncharacterized protein</fullName>
    </submittedName>
</protein>
<dbReference type="EMBL" id="PGCI01000679">
    <property type="protein sequence ID" value="PLW22038.1"/>
    <property type="molecule type" value="Genomic_DNA"/>
</dbReference>